<dbReference type="PANTHER" id="PTHR44846">
    <property type="entry name" value="MANNOSYL-D-GLYCERATE TRANSPORT/METABOLISM SYSTEM REPRESSOR MNGR-RELATED"/>
    <property type="match status" value="1"/>
</dbReference>
<dbReference type="SUPFAM" id="SSF46785">
    <property type="entry name" value="Winged helix' DNA-binding domain"/>
    <property type="match status" value="1"/>
</dbReference>
<dbReference type="SMART" id="SM00866">
    <property type="entry name" value="UTRA"/>
    <property type="match status" value="1"/>
</dbReference>
<dbReference type="InterPro" id="IPR036390">
    <property type="entry name" value="WH_DNA-bd_sf"/>
</dbReference>
<dbReference type="InterPro" id="IPR036388">
    <property type="entry name" value="WH-like_DNA-bd_sf"/>
</dbReference>
<evidence type="ECO:0000256" key="3">
    <source>
        <dbReference type="ARBA" id="ARBA00023163"/>
    </source>
</evidence>
<gene>
    <name evidence="5" type="ORF">MINT15_27810</name>
</gene>
<sequence>MVDKTSGVPVHRQVAADLRERITTGEYAPGDKLPSERAMIETYGVSRLTIREALGILRAEGVVVTEHGRGVFVRPPASIQRLSRSRLSRAARAENKGAFLADAAAQGFTPSSSVRVRFEPADERAAGHLGIQPGDEVTVRDRVMRADGLVVQLAVSRLPRTFTRGTAIEEVDTGPGGAYARLEEAGHTIGHYAEHVGSRMPTPEEASALQLGQGIPVITVTRVAYREDGTPLEMNDMVLPADRYELTYEWAAE</sequence>
<dbReference type="CDD" id="cd07377">
    <property type="entry name" value="WHTH_GntR"/>
    <property type="match status" value="1"/>
</dbReference>
<organism evidence="5 6">
    <name type="scientific">Saccharomonospora viridis</name>
    <dbReference type="NCBI Taxonomy" id="1852"/>
    <lineage>
        <taxon>Bacteria</taxon>
        <taxon>Bacillati</taxon>
        <taxon>Actinomycetota</taxon>
        <taxon>Actinomycetes</taxon>
        <taxon>Pseudonocardiales</taxon>
        <taxon>Pseudonocardiaceae</taxon>
        <taxon>Saccharomonospora</taxon>
    </lineage>
</organism>
<dbReference type="Proteomes" id="UP000030848">
    <property type="component" value="Unassembled WGS sequence"/>
</dbReference>
<evidence type="ECO:0000313" key="6">
    <source>
        <dbReference type="Proteomes" id="UP000030848"/>
    </source>
</evidence>
<protein>
    <submittedName>
        <fullName evidence="5">Transcriptional regulator</fullName>
    </submittedName>
</protein>
<dbReference type="PRINTS" id="PR00035">
    <property type="entry name" value="HTHGNTR"/>
</dbReference>
<evidence type="ECO:0000256" key="1">
    <source>
        <dbReference type="ARBA" id="ARBA00023015"/>
    </source>
</evidence>
<evidence type="ECO:0000313" key="5">
    <source>
        <dbReference type="EMBL" id="KHF42579.1"/>
    </source>
</evidence>
<dbReference type="Gene3D" id="1.10.10.10">
    <property type="entry name" value="Winged helix-like DNA-binding domain superfamily/Winged helix DNA-binding domain"/>
    <property type="match status" value="1"/>
</dbReference>
<dbReference type="GO" id="GO:0003677">
    <property type="term" value="F:DNA binding"/>
    <property type="evidence" value="ECO:0007669"/>
    <property type="project" value="UniProtKB-KW"/>
</dbReference>
<dbReference type="PROSITE" id="PS50949">
    <property type="entry name" value="HTH_GNTR"/>
    <property type="match status" value="1"/>
</dbReference>
<dbReference type="RefSeq" id="WP_037311573.1">
    <property type="nucleotide sequence ID" value="NZ_FOWS01000001.1"/>
</dbReference>
<dbReference type="Pfam" id="PF07702">
    <property type="entry name" value="UTRA"/>
    <property type="match status" value="1"/>
</dbReference>
<comment type="caution">
    <text evidence="5">The sequence shown here is derived from an EMBL/GenBank/DDBJ whole genome shotgun (WGS) entry which is preliminary data.</text>
</comment>
<dbReference type="PANTHER" id="PTHR44846:SF17">
    <property type="entry name" value="GNTR-FAMILY TRANSCRIPTIONAL REGULATOR"/>
    <property type="match status" value="1"/>
</dbReference>
<evidence type="ECO:0000256" key="2">
    <source>
        <dbReference type="ARBA" id="ARBA00023125"/>
    </source>
</evidence>
<dbReference type="InterPro" id="IPR011663">
    <property type="entry name" value="UTRA"/>
</dbReference>
<dbReference type="Pfam" id="PF00392">
    <property type="entry name" value="GntR"/>
    <property type="match status" value="1"/>
</dbReference>
<dbReference type="InterPro" id="IPR050679">
    <property type="entry name" value="Bact_HTH_transcr_reg"/>
</dbReference>
<keyword evidence="1" id="KW-0805">Transcription regulation</keyword>
<evidence type="ECO:0000259" key="4">
    <source>
        <dbReference type="PROSITE" id="PS50949"/>
    </source>
</evidence>
<reference evidence="5 6" key="1">
    <citation type="submission" date="2014-10" db="EMBL/GenBank/DDBJ databases">
        <title>Genome sequence of Micropolyspora internatus JCM3315.</title>
        <authorList>
            <person name="Shin S.-K."/>
            <person name="Yi H."/>
        </authorList>
    </citation>
    <scope>NUCLEOTIDE SEQUENCE [LARGE SCALE GENOMIC DNA]</scope>
    <source>
        <strain evidence="5 6">JCM 3315</strain>
    </source>
</reference>
<dbReference type="InterPro" id="IPR000524">
    <property type="entry name" value="Tscrpt_reg_HTH_GntR"/>
</dbReference>
<dbReference type="GO" id="GO:0003700">
    <property type="term" value="F:DNA-binding transcription factor activity"/>
    <property type="evidence" value="ECO:0007669"/>
    <property type="project" value="InterPro"/>
</dbReference>
<dbReference type="Gene3D" id="3.40.1410.10">
    <property type="entry name" value="Chorismate lyase-like"/>
    <property type="match status" value="1"/>
</dbReference>
<dbReference type="AlphaFoldDB" id="A0A837D455"/>
<dbReference type="EMBL" id="JRZE01000006">
    <property type="protein sequence ID" value="KHF42579.1"/>
    <property type="molecule type" value="Genomic_DNA"/>
</dbReference>
<feature type="domain" description="HTH gntR-type" evidence="4">
    <location>
        <begin position="8"/>
        <end position="76"/>
    </location>
</feature>
<dbReference type="SMART" id="SM00345">
    <property type="entry name" value="HTH_GNTR"/>
    <property type="match status" value="1"/>
</dbReference>
<proteinExistence type="predicted"/>
<accession>A0A837D455</accession>
<keyword evidence="3" id="KW-0804">Transcription</keyword>
<keyword evidence="2" id="KW-0238">DNA-binding</keyword>
<dbReference type="InterPro" id="IPR028978">
    <property type="entry name" value="Chorismate_lyase_/UTRA_dom_sf"/>
</dbReference>
<name>A0A837D455_9PSEU</name>
<dbReference type="SUPFAM" id="SSF64288">
    <property type="entry name" value="Chorismate lyase-like"/>
    <property type="match status" value="1"/>
</dbReference>
<dbReference type="OrthoDB" id="3615556at2"/>
<dbReference type="GO" id="GO:0045892">
    <property type="term" value="P:negative regulation of DNA-templated transcription"/>
    <property type="evidence" value="ECO:0007669"/>
    <property type="project" value="TreeGrafter"/>
</dbReference>